<dbReference type="VEuPathDB" id="FungiDB:AAP_00965"/>
<evidence type="ECO:0000313" key="3">
    <source>
        <dbReference type="Proteomes" id="UP000242877"/>
    </source>
</evidence>
<gene>
    <name evidence="2" type="ORF">AAP_00965</name>
</gene>
<sequence length="161" mass="18081">MRVNWGPEANQLLLLKLLETHNLQIDPEKIAAAWPKENGEGPSVRAIRDQFTRLRDAAWNQADIAASSPRTPRTPRHRNVGSSVPQTPKSTHTKAISTPFSSFAKRTREELEAEEEYMPNTPTPKRSMGSPRKVAKIMTAVQEQENTHGEQVDDAVFINDD</sequence>
<keyword evidence="3" id="KW-1185">Reference proteome</keyword>
<dbReference type="Proteomes" id="UP000242877">
    <property type="component" value="Unassembled WGS sequence"/>
</dbReference>
<proteinExistence type="predicted"/>
<evidence type="ECO:0000313" key="2">
    <source>
        <dbReference type="EMBL" id="KZZ96192.1"/>
    </source>
</evidence>
<dbReference type="EMBL" id="AZGZ01000003">
    <property type="protein sequence ID" value="KZZ96192.1"/>
    <property type="molecule type" value="Genomic_DNA"/>
</dbReference>
<feature type="region of interest" description="Disordered" evidence="1">
    <location>
        <begin position="59"/>
        <end position="132"/>
    </location>
</feature>
<reference evidence="2 3" key="1">
    <citation type="journal article" date="2016" name="Genome Biol. Evol.">
        <title>Divergent and convergent evolution of fungal pathogenicity.</title>
        <authorList>
            <person name="Shang Y."/>
            <person name="Xiao G."/>
            <person name="Zheng P."/>
            <person name="Cen K."/>
            <person name="Zhan S."/>
            <person name="Wang C."/>
        </authorList>
    </citation>
    <scope>NUCLEOTIDE SEQUENCE [LARGE SCALE GENOMIC DNA]</scope>
    <source>
        <strain evidence="2 3">ARSEF 7405</strain>
    </source>
</reference>
<name>A0A162IMI2_9EURO</name>
<accession>A0A162IMI2</accession>
<organism evidence="2 3">
    <name type="scientific">Ascosphaera apis ARSEF 7405</name>
    <dbReference type="NCBI Taxonomy" id="392613"/>
    <lineage>
        <taxon>Eukaryota</taxon>
        <taxon>Fungi</taxon>
        <taxon>Dikarya</taxon>
        <taxon>Ascomycota</taxon>
        <taxon>Pezizomycotina</taxon>
        <taxon>Eurotiomycetes</taxon>
        <taxon>Eurotiomycetidae</taxon>
        <taxon>Onygenales</taxon>
        <taxon>Ascosphaeraceae</taxon>
        <taxon>Ascosphaera</taxon>
    </lineage>
</organism>
<dbReference type="OrthoDB" id="4207524at2759"/>
<protein>
    <submittedName>
        <fullName evidence="2">Uncharacterized protein</fullName>
    </submittedName>
</protein>
<feature type="compositionally biased region" description="Polar residues" evidence="1">
    <location>
        <begin position="80"/>
        <end position="101"/>
    </location>
</feature>
<evidence type="ECO:0000256" key="1">
    <source>
        <dbReference type="SAM" id="MobiDB-lite"/>
    </source>
</evidence>
<dbReference type="AlphaFoldDB" id="A0A162IMI2"/>
<comment type="caution">
    <text evidence="2">The sequence shown here is derived from an EMBL/GenBank/DDBJ whole genome shotgun (WGS) entry which is preliminary data.</text>
</comment>